<comment type="caution">
    <text evidence="2">The sequence shown here is derived from an EMBL/GenBank/DDBJ whole genome shotgun (WGS) entry which is preliminary data.</text>
</comment>
<dbReference type="GeneID" id="83199201"/>
<dbReference type="RefSeq" id="XP_058335039.1">
    <property type="nucleotide sequence ID" value="XM_058471898.1"/>
</dbReference>
<feature type="compositionally biased region" description="Gly residues" evidence="1">
    <location>
        <begin position="14"/>
        <end position="26"/>
    </location>
</feature>
<evidence type="ECO:0000313" key="3">
    <source>
        <dbReference type="Proteomes" id="UP001150941"/>
    </source>
</evidence>
<reference evidence="2" key="2">
    <citation type="journal article" date="2023" name="IMA Fungus">
        <title>Comparative genomic study of the Penicillium genus elucidates a diverse pangenome and 15 lateral gene transfer events.</title>
        <authorList>
            <person name="Petersen C."/>
            <person name="Sorensen T."/>
            <person name="Nielsen M.R."/>
            <person name="Sondergaard T.E."/>
            <person name="Sorensen J.L."/>
            <person name="Fitzpatrick D.A."/>
            <person name="Frisvad J.C."/>
            <person name="Nielsen K.L."/>
        </authorList>
    </citation>
    <scope>NUCLEOTIDE SEQUENCE</scope>
    <source>
        <strain evidence="2">IBT 19713</strain>
    </source>
</reference>
<feature type="region of interest" description="Disordered" evidence="1">
    <location>
        <begin position="1"/>
        <end position="35"/>
    </location>
</feature>
<proteinExistence type="predicted"/>
<organism evidence="2 3">
    <name type="scientific">Penicillium chermesinum</name>
    <dbReference type="NCBI Taxonomy" id="63820"/>
    <lineage>
        <taxon>Eukaryota</taxon>
        <taxon>Fungi</taxon>
        <taxon>Dikarya</taxon>
        <taxon>Ascomycota</taxon>
        <taxon>Pezizomycotina</taxon>
        <taxon>Eurotiomycetes</taxon>
        <taxon>Eurotiomycetidae</taxon>
        <taxon>Eurotiales</taxon>
        <taxon>Aspergillaceae</taxon>
        <taxon>Penicillium</taxon>
    </lineage>
</organism>
<dbReference type="AlphaFoldDB" id="A0A9W9PKY1"/>
<dbReference type="EMBL" id="JAPQKS010000002">
    <property type="protein sequence ID" value="KAJ5247618.1"/>
    <property type="molecule type" value="Genomic_DNA"/>
</dbReference>
<reference evidence="2" key="1">
    <citation type="submission" date="2022-11" db="EMBL/GenBank/DDBJ databases">
        <authorList>
            <person name="Petersen C."/>
        </authorList>
    </citation>
    <scope>NUCLEOTIDE SEQUENCE</scope>
    <source>
        <strain evidence="2">IBT 19713</strain>
    </source>
</reference>
<gene>
    <name evidence="2" type="ORF">N7468_002601</name>
</gene>
<dbReference type="Proteomes" id="UP001150941">
    <property type="component" value="Unassembled WGS sequence"/>
</dbReference>
<keyword evidence="3" id="KW-1185">Reference proteome</keyword>
<evidence type="ECO:0000256" key="1">
    <source>
        <dbReference type="SAM" id="MobiDB-lite"/>
    </source>
</evidence>
<sequence length="75" mass="7951">MARSCEMNQEGAGRTVGSGPNLGGQGMQLMSSTGDAGYHQKAQGFRVIKVQYRDQLLAGVSGQKRAAWKTPPALN</sequence>
<protein>
    <submittedName>
        <fullName evidence="2">Uncharacterized protein</fullName>
    </submittedName>
</protein>
<accession>A0A9W9PKY1</accession>
<evidence type="ECO:0000313" key="2">
    <source>
        <dbReference type="EMBL" id="KAJ5247618.1"/>
    </source>
</evidence>
<name>A0A9W9PKY1_9EURO</name>